<evidence type="ECO:0000256" key="1">
    <source>
        <dbReference type="SAM" id="SignalP"/>
    </source>
</evidence>
<organism evidence="2 3">
    <name type="scientific">Bailinhaonella thermotolerans</name>
    <dbReference type="NCBI Taxonomy" id="1070861"/>
    <lineage>
        <taxon>Bacteria</taxon>
        <taxon>Bacillati</taxon>
        <taxon>Actinomycetota</taxon>
        <taxon>Actinomycetes</taxon>
        <taxon>Streptosporangiales</taxon>
        <taxon>Streptosporangiaceae</taxon>
        <taxon>Bailinhaonella</taxon>
    </lineage>
</organism>
<feature type="chain" id="PRO_5038398475" evidence="1">
    <location>
        <begin position="29"/>
        <end position="204"/>
    </location>
</feature>
<accession>A0A3A4AXG7</accession>
<keyword evidence="3" id="KW-1185">Reference proteome</keyword>
<gene>
    <name evidence="2" type="ORF">D5H75_16865</name>
</gene>
<dbReference type="AlphaFoldDB" id="A0A3A4AXG7"/>
<name>A0A3A4AXG7_9ACTN</name>
<comment type="caution">
    <text evidence="2">The sequence shown here is derived from an EMBL/GenBank/DDBJ whole genome shotgun (WGS) entry which is preliminary data.</text>
</comment>
<reference evidence="2 3" key="1">
    <citation type="submission" date="2018-09" db="EMBL/GenBank/DDBJ databases">
        <title>YIM 75507 draft genome.</title>
        <authorList>
            <person name="Tang S."/>
            <person name="Feng Y."/>
        </authorList>
    </citation>
    <scope>NUCLEOTIDE SEQUENCE [LARGE SCALE GENOMIC DNA]</scope>
    <source>
        <strain evidence="2 3">YIM 75507</strain>
    </source>
</reference>
<dbReference type="Proteomes" id="UP000265768">
    <property type="component" value="Unassembled WGS sequence"/>
</dbReference>
<evidence type="ECO:0000313" key="2">
    <source>
        <dbReference type="EMBL" id="RJL32094.1"/>
    </source>
</evidence>
<dbReference type="EMBL" id="QZEY01000005">
    <property type="protein sequence ID" value="RJL32094.1"/>
    <property type="molecule type" value="Genomic_DNA"/>
</dbReference>
<dbReference type="Gene3D" id="2.60.20.10">
    <property type="entry name" value="Crystallins"/>
    <property type="match status" value="1"/>
</dbReference>
<evidence type="ECO:0000313" key="3">
    <source>
        <dbReference type="Proteomes" id="UP000265768"/>
    </source>
</evidence>
<protein>
    <submittedName>
        <fullName evidence="2">Uncharacterized protein</fullName>
    </submittedName>
</protein>
<feature type="signal peptide" evidence="1">
    <location>
        <begin position="1"/>
        <end position="28"/>
    </location>
</feature>
<keyword evidence="1" id="KW-0732">Signal</keyword>
<proteinExistence type="predicted"/>
<sequence length="204" mass="21726">MVFMADVRRRRKRLLAAAAAVLPLFALAPTTAAHSAASQDRHCVAHLSQGAARSAVTCYDTFPKAIADATAGRVANAPADAAAAARDSGFARRLNAAADKKGNAQALAAAETVIGIEFEHRDFRGTSLAVVAPHGCESGTVWDFGNLGGTEWNDRFSSFATFSGCRARHWEDAGLEGALRDYLPSTAYIGRAMNDETSSIQWRR</sequence>